<dbReference type="GO" id="GO:0051301">
    <property type="term" value="P:cell division"/>
    <property type="evidence" value="ECO:0007669"/>
    <property type="project" value="UniProtKB-KW"/>
</dbReference>
<dbReference type="Gene3D" id="3.30.530.20">
    <property type="match status" value="1"/>
</dbReference>
<gene>
    <name evidence="1" type="ORF">JCM19300_3998</name>
</gene>
<dbReference type="CDD" id="cd07820">
    <property type="entry name" value="SRPBCC_3"/>
    <property type="match status" value="1"/>
</dbReference>
<keyword evidence="1" id="KW-0131">Cell cycle</keyword>
<comment type="caution">
    <text evidence="1">The sequence shown here is derived from an EMBL/GenBank/DDBJ whole genome shotgun (WGS) entry which is preliminary data.</text>
</comment>
<dbReference type="InterPro" id="IPR023393">
    <property type="entry name" value="START-like_dom_sf"/>
</dbReference>
<evidence type="ECO:0000313" key="2">
    <source>
        <dbReference type="Proteomes" id="UP000029644"/>
    </source>
</evidence>
<reference evidence="1 2" key="1">
    <citation type="journal article" date="2014" name="Genome Announc.">
        <title>Draft Genome Sequences of Marine Flavobacterium Algibacter lectus Strains SS8 and NR4.</title>
        <authorList>
            <person name="Takatani N."/>
            <person name="Nakanishi M."/>
            <person name="Meirelles P."/>
            <person name="Mino S."/>
            <person name="Suda W."/>
            <person name="Oshima K."/>
            <person name="Hattori M."/>
            <person name="Ohkuma M."/>
            <person name="Hosokawa M."/>
            <person name="Miyashita K."/>
            <person name="Thompson F.L."/>
            <person name="Niwa A."/>
            <person name="Sawabe T."/>
            <person name="Sawabe T."/>
        </authorList>
    </citation>
    <scope>NUCLEOTIDE SEQUENCE [LARGE SCALE GENOMIC DNA]</scope>
    <source>
        <strain evidence="1 2">JCM 19300</strain>
    </source>
</reference>
<sequence>MINIIKHSGIYTLEATQEIDIPLHEAWSFFSSPNNLEKITPSEMGFKITSEVDKKAYAGQIITYKVGILPGIKTNWVTEITQVEHESFFIDEQRFGPYRMWHHEHWFYSQPDGKTLMKDKISYKIPFGILGDLAQTLFIKKQLKGIFEYRYKTLETYFNGK</sequence>
<name>A0A090V870_9FLAO</name>
<organism evidence="1 2">
    <name type="scientific">Algibacter lectus</name>
    <dbReference type="NCBI Taxonomy" id="221126"/>
    <lineage>
        <taxon>Bacteria</taxon>
        <taxon>Pseudomonadati</taxon>
        <taxon>Bacteroidota</taxon>
        <taxon>Flavobacteriia</taxon>
        <taxon>Flavobacteriales</taxon>
        <taxon>Flavobacteriaceae</taxon>
        <taxon>Algibacter</taxon>
    </lineage>
</organism>
<dbReference type="EMBL" id="BBNQ01000001">
    <property type="protein sequence ID" value="GAL61060.1"/>
    <property type="molecule type" value="Genomic_DNA"/>
</dbReference>
<dbReference type="OrthoDB" id="9793552at2"/>
<accession>A0A090V870</accession>
<evidence type="ECO:0000313" key="1">
    <source>
        <dbReference type="EMBL" id="GAL61060.1"/>
    </source>
</evidence>
<dbReference type="AlphaFoldDB" id="A0A090V870"/>
<dbReference type="Proteomes" id="UP000029644">
    <property type="component" value="Unassembled WGS sequence"/>
</dbReference>
<keyword evidence="1" id="KW-0132">Cell division</keyword>
<proteinExistence type="predicted"/>
<dbReference type="SUPFAM" id="SSF55961">
    <property type="entry name" value="Bet v1-like"/>
    <property type="match status" value="1"/>
</dbReference>
<dbReference type="RefSeq" id="WP_042502670.1">
    <property type="nucleotide sequence ID" value="NZ_BBNQ01000001.1"/>
</dbReference>
<protein>
    <submittedName>
        <fullName evidence="1">Cell division inhibitor</fullName>
    </submittedName>
</protein>